<dbReference type="AlphaFoldDB" id="A0A367R726"/>
<keyword evidence="2" id="KW-0677">Repeat</keyword>
<keyword evidence="1 3" id="KW-0853">WD repeat</keyword>
<evidence type="ECO:0000313" key="5">
    <source>
        <dbReference type="Proteomes" id="UP000252085"/>
    </source>
</evidence>
<dbReference type="Pfam" id="PF00400">
    <property type="entry name" value="WD40"/>
    <property type="match status" value="2"/>
</dbReference>
<dbReference type="InterPro" id="IPR015943">
    <property type="entry name" value="WD40/YVTN_repeat-like_dom_sf"/>
</dbReference>
<sequence length="107" mass="12212">MWRVAFSPDGQTIASASGDFSVKLWQLDGTLIRTLKHERGMWGIAFSPDGKTLASGGDDQLVILWDLEQILHFNLLKYSCDWVQDYLKTNITVEKSDRSICNYSLFH</sequence>
<comment type="caution">
    <text evidence="4">The sequence shown here is derived from an EMBL/GenBank/DDBJ whole genome shotgun (WGS) entry which is preliminary data.</text>
</comment>
<evidence type="ECO:0000256" key="2">
    <source>
        <dbReference type="ARBA" id="ARBA00022737"/>
    </source>
</evidence>
<dbReference type="InterPro" id="IPR001680">
    <property type="entry name" value="WD40_rpt"/>
</dbReference>
<accession>A0A367R726</accession>
<evidence type="ECO:0000256" key="1">
    <source>
        <dbReference type="ARBA" id="ARBA00022574"/>
    </source>
</evidence>
<protein>
    <submittedName>
        <fullName evidence="4">Uncharacterized protein</fullName>
    </submittedName>
</protein>
<dbReference type="SMART" id="SM00320">
    <property type="entry name" value="WD40"/>
    <property type="match status" value="2"/>
</dbReference>
<dbReference type="SUPFAM" id="SSF50978">
    <property type="entry name" value="WD40 repeat-like"/>
    <property type="match status" value="1"/>
</dbReference>
<evidence type="ECO:0000256" key="3">
    <source>
        <dbReference type="PROSITE-ProRule" id="PRU00221"/>
    </source>
</evidence>
<dbReference type="PANTHER" id="PTHR22847">
    <property type="entry name" value="WD40 REPEAT PROTEIN"/>
    <property type="match status" value="1"/>
</dbReference>
<dbReference type="InterPro" id="IPR019775">
    <property type="entry name" value="WD40_repeat_CS"/>
</dbReference>
<dbReference type="EMBL" id="LXQE01000167">
    <property type="protein sequence ID" value="RCJ32297.1"/>
    <property type="molecule type" value="Genomic_DNA"/>
</dbReference>
<dbReference type="Gene3D" id="2.130.10.10">
    <property type="entry name" value="YVTN repeat-like/Quinoprotein amine dehydrogenase"/>
    <property type="match status" value="1"/>
</dbReference>
<proteinExistence type="predicted"/>
<dbReference type="PANTHER" id="PTHR22847:SF637">
    <property type="entry name" value="WD REPEAT DOMAIN 5B"/>
    <property type="match status" value="1"/>
</dbReference>
<dbReference type="Proteomes" id="UP000252085">
    <property type="component" value="Unassembled WGS sequence"/>
</dbReference>
<reference evidence="4 5" key="1">
    <citation type="submission" date="2016-04" db="EMBL/GenBank/DDBJ databases">
        <authorList>
            <person name="Evans L.H."/>
            <person name="Alamgir A."/>
            <person name="Owens N."/>
            <person name="Weber N.D."/>
            <person name="Virtaneva K."/>
            <person name="Barbian K."/>
            <person name="Babar A."/>
            <person name="Rosenke K."/>
        </authorList>
    </citation>
    <scope>NUCLEOTIDE SEQUENCE [LARGE SCALE GENOMIC DNA]</scope>
    <source>
        <strain evidence="4">NIES-2108</strain>
    </source>
</reference>
<feature type="repeat" description="WD" evidence="3">
    <location>
        <begin position="34"/>
        <end position="68"/>
    </location>
</feature>
<organism evidence="4 5">
    <name type="scientific">Nostoc punctiforme NIES-2108</name>
    <dbReference type="NCBI Taxonomy" id="1356359"/>
    <lineage>
        <taxon>Bacteria</taxon>
        <taxon>Bacillati</taxon>
        <taxon>Cyanobacteriota</taxon>
        <taxon>Cyanophyceae</taxon>
        <taxon>Nostocales</taxon>
        <taxon>Nostocaceae</taxon>
        <taxon>Nostoc</taxon>
    </lineage>
</organism>
<dbReference type="PROSITE" id="PS50294">
    <property type="entry name" value="WD_REPEATS_REGION"/>
    <property type="match status" value="2"/>
</dbReference>
<dbReference type="PROSITE" id="PS00678">
    <property type="entry name" value="WD_REPEATS_1"/>
    <property type="match status" value="1"/>
</dbReference>
<feature type="repeat" description="WD" evidence="3">
    <location>
        <begin position="1"/>
        <end position="28"/>
    </location>
</feature>
<name>A0A367R726_NOSPU</name>
<dbReference type="InterPro" id="IPR036322">
    <property type="entry name" value="WD40_repeat_dom_sf"/>
</dbReference>
<gene>
    <name evidence="4" type="ORF">A6769_28295</name>
</gene>
<evidence type="ECO:0000313" key="4">
    <source>
        <dbReference type="EMBL" id="RCJ32297.1"/>
    </source>
</evidence>
<dbReference type="PROSITE" id="PS50082">
    <property type="entry name" value="WD_REPEATS_2"/>
    <property type="match status" value="2"/>
</dbReference>